<dbReference type="InterPro" id="IPR029057">
    <property type="entry name" value="PRTase-like"/>
</dbReference>
<sequence length="260" mass="27476">MEERLDELPCKEGMVAKTAKLVWAGVRFEKGICGLSMRSSEAVEPGLDYCRSTGIGKILMQSDEETQRAKVSDAKFPPDIYGRKVLLMFPILSAGNTVTEAGGRGPQAWILTECGVQRRVIILLSLLSTPHVALRTNLCASSSLQGLAAPHPLPRGSLWPRGPSVAGGWAQNTSLVAGVTMQAFRALAWPEAHPWTGAERLPHHLGDEASIPPAAHTACSQSLPPGDWGTPAGLRGLGTAIFVTNSKAAPKDEGPTGEAG</sequence>
<proteinExistence type="predicted"/>
<name>A0AA40LEI2_CNENI</name>
<protein>
    <recommendedName>
        <fullName evidence="1">Phosphoribosyltransferase domain-containing protein</fullName>
    </recommendedName>
</protein>
<dbReference type="InterPro" id="IPR000836">
    <property type="entry name" value="PRTase_dom"/>
</dbReference>
<keyword evidence="3" id="KW-1185">Reference proteome</keyword>
<feature type="domain" description="Phosphoribosyltransferase" evidence="1">
    <location>
        <begin position="2"/>
        <end position="131"/>
    </location>
</feature>
<dbReference type="Pfam" id="PF14681">
    <property type="entry name" value="UPRTase"/>
    <property type="match status" value="1"/>
</dbReference>
<dbReference type="EMBL" id="JAULJE010000021">
    <property type="protein sequence ID" value="KAK1329790.1"/>
    <property type="molecule type" value="Genomic_DNA"/>
</dbReference>
<reference evidence="2" key="1">
    <citation type="submission" date="2023-06" db="EMBL/GenBank/DDBJ databases">
        <title>Reference genome for the Northern bat (Eptesicus nilssonii), a most northern bat species.</title>
        <authorList>
            <person name="Laine V.N."/>
            <person name="Pulliainen A.T."/>
            <person name="Lilley T.M."/>
        </authorList>
    </citation>
    <scope>NUCLEOTIDE SEQUENCE</scope>
    <source>
        <strain evidence="2">BLF_Eptnil</strain>
        <tissue evidence="2">Kidney</tissue>
    </source>
</reference>
<comment type="caution">
    <text evidence="2">The sequence shown here is derived from an EMBL/GenBank/DDBJ whole genome shotgun (WGS) entry which is preliminary data.</text>
</comment>
<evidence type="ECO:0000313" key="2">
    <source>
        <dbReference type="EMBL" id="KAK1329790.1"/>
    </source>
</evidence>
<dbReference type="SUPFAM" id="SSF53271">
    <property type="entry name" value="PRTase-like"/>
    <property type="match status" value="1"/>
</dbReference>
<evidence type="ECO:0000259" key="1">
    <source>
        <dbReference type="Pfam" id="PF14681"/>
    </source>
</evidence>
<dbReference type="Proteomes" id="UP001177744">
    <property type="component" value="Unassembled WGS sequence"/>
</dbReference>
<evidence type="ECO:0000313" key="3">
    <source>
        <dbReference type="Proteomes" id="UP001177744"/>
    </source>
</evidence>
<dbReference type="AlphaFoldDB" id="A0AA40LEI2"/>
<accession>A0AA40LEI2</accession>
<organism evidence="2 3">
    <name type="scientific">Cnephaeus nilssonii</name>
    <name type="common">Northern bat</name>
    <name type="synonym">Eptesicus nilssonii</name>
    <dbReference type="NCBI Taxonomy" id="3371016"/>
    <lineage>
        <taxon>Eukaryota</taxon>
        <taxon>Metazoa</taxon>
        <taxon>Chordata</taxon>
        <taxon>Craniata</taxon>
        <taxon>Vertebrata</taxon>
        <taxon>Euteleostomi</taxon>
        <taxon>Mammalia</taxon>
        <taxon>Eutheria</taxon>
        <taxon>Laurasiatheria</taxon>
        <taxon>Chiroptera</taxon>
        <taxon>Yangochiroptera</taxon>
        <taxon>Vespertilionidae</taxon>
        <taxon>Cnephaeus</taxon>
    </lineage>
</organism>
<dbReference type="Gene3D" id="3.40.50.2020">
    <property type="match status" value="1"/>
</dbReference>
<gene>
    <name evidence="2" type="ORF">QTO34_009973</name>
</gene>